<comment type="caution">
    <text evidence="1">The sequence shown here is derived from an EMBL/GenBank/DDBJ whole genome shotgun (WGS) entry which is preliminary data.</text>
</comment>
<reference evidence="1 2" key="1">
    <citation type="submission" date="2012-04" db="EMBL/GenBank/DDBJ databases">
        <authorList>
            <person name="Harkins D.M."/>
            <person name="Madupu R."/>
            <person name="Durkin A.S."/>
            <person name="Torralba M."/>
            <person name="Methe B."/>
            <person name="Sutton G.G."/>
            <person name="Nelson K.E."/>
        </authorList>
    </citation>
    <scope>NUCLEOTIDE SEQUENCE [LARGE SCALE GENOMIC DNA]</scope>
    <source>
        <strain evidence="1 2">VK64</strain>
    </source>
</reference>
<evidence type="ECO:0000313" key="2">
    <source>
        <dbReference type="Proteomes" id="UP000004473"/>
    </source>
</evidence>
<sequence>MAKETKRRPISLFRKTNPKIKVMKTIGKPIYIKLSKYLP</sequence>
<proteinExistence type="predicted"/>
<dbReference type="AlphaFoldDB" id="I2NVV1"/>
<gene>
    <name evidence="1" type="ORF">HMPREF1051_1378</name>
</gene>
<name>I2NVV1_NEISI</name>
<dbReference type="EMBL" id="AJMT01000034">
    <property type="protein sequence ID" value="EIG29962.1"/>
    <property type="molecule type" value="Genomic_DNA"/>
</dbReference>
<evidence type="ECO:0000313" key="1">
    <source>
        <dbReference type="EMBL" id="EIG29962.1"/>
    </source>
</evidence>
<organism evidence="1 2">
    <name type="scientific">Neisseria sicca VK64</name>
    <dbReference type="NCBI Taxonomy" id="1095748"/>
    <lineage>
        <taxon>Bacteria</taxon>
        <taxon>Pseudomonadati</taxon>
        <taxon>Pseudomonadota</taxon>
        <taxon>Betaproteobacteria</taxon>
        <taxon>Neisseriales</taxon>
        <taxon>Neisseriaceae</taxon>
        <taxon>Neisseria</taxon>
    </lineage>
</organism>
<dbReference type="Proteomes" id="UP000004473">
    <property type="component" value="Unassembled WGS sequence"/>
</dbReference>
<protein>
    <submittedName>
        <fullName evidence="1">Uncharacterized protein</fullName>
    </submittedName>
</protein>
<accession>I2NVV1</accession>